<protein>
    <recommendedName>
        <fullName evidence="4">Secreted protein</fullName>
    </recommendedName>
</protein>
<gene>
    <name evidence="2" type="ORF">J2S66_000301</name>
</gene>
<proteinExistence type="predicted"/>
<feature type="compositionally biased region" description="Low complexity" evidence="1">
    <location>
        <begin position="58"/>
        <end position="67"/>
    </location>
</feature>
<keyword evidence="3" id="KW-1185">Reference proteome</keyword>
<evidence type="ECO:0000313" key="2">
    <source>
        <dbReference type="EMBL" id="MDR6591917.1"/>
    </source>
</evidence>
<accession>A0ABU1PMM3</accession>
<evidence type="ECO:0000256" key="1">
    <source>
        <dbReference type="SAM" id="MobiDB-lite"/>
    </source>
</evidence>
<dbReference type="Proteomes" id="UP001268819">
    <property type="component" value="Unassembled WGS sequence"/>
</dbReference>
<dbReference type="EMBL" id="JAVDSG010000001">
    <property type="protein sequence ID" value="MDR6591917.1"/>
    <property type="molecule type" value="Genomic_DNA"/>
</dbReference>
<comment type="caution">
    <text evidence="2">The sequence shown here is derived from an EMBL/GenBank/DDBJ whole genome shotgun (WGS) entry which is preliminary data.</text>
</comment>
<evidence type="ECO:0000313" key="3">
    <source>
        <dbReference type="Proteomes" id="UP001268819"/>
    </source>
</evidence>
<evidence type="ECO:0008006" key="4">
    <source>
        <dbReference type="Google" id="ProtNLM"/>
    </source>
</evidence>
<name>A0ABU1PMM3_9PSEU</name>
<feature type="region of interest" description="Disordered" evidence="1">
    <location>
        <begin position="47"/>
        <end position="79"/>
    </location>
</feature>
<reference evidence="2 3" key="1">
    <citation type="submission" date="2023-07" db="EMBL/GenBank/DDBJ databases">
        <title>Sequencing the genomes of 1000 actinobacteria strains.</title>
        <authorList>
            <person name="Klenk H.-P."/>
        </authorList>
    </citation>
    <scope>NUCLEOTIDE SEQUENCE [LARGE SCALE GENOMIC DNA]</scope>
    <source>
        <strain evidence="2 3">DSM 43749</strain>
    </source>
</reference>
<dbReference type="RefSeq" id="WP_310302785.1">
    <property type="nucleotide sequence ID" value="NZ_BAAAXB010000001.1"/>
</dbReference>
<organism evidence="2 3">
    <name type="scientific">Saccharothrix longispora</name>
    <dbReference type="NCBI Taxonomy" id="33920"/>
    <lineage>
        <taxon>Bacteria</taxon>
        <taxon>Bacillati</taxon>
        <taxon>Actinomycetota</taxon>
        <taxon>Actinomycetes</taxon>
        <taxon>Pseudonocardiales</taxon>
        <taxon>Pseudonocardiaceae</taxon>
        <taxon>Saccharothrix</taxon>
    </lineage>
</organism>
<sequence length="79" mass="7693">MPALVVAVVPVLVLVVPAFVVPVPRVPGRGVGPSARWTTGVAGLRRAPGGPMAGGPAAGAAWAGRVGNPLPRATPGTRG</sequence>